<comment type="catalytic activity">
    <reaction evidence="12">
        <text>a primary alcohol + NAD(+) = an aldehyde + NADH + H(+)</text>
        <dbReference type="Rhea" id="RHEA:10736"/>
        <dbReference type="ChEBI" id="CHEBI:15378"/>
        <dbReference type="ChEBI" id="CHEBI:15734"/>
        <dbReference type="ChEBI" id="CHEBI:17478"/>
        <dbReference type="ChEBI" id="CHEBI:57540"/>
        <dbReference type="ChEBI" id="CHEBI:57945"/>
        <dbReference type="EC" id="1.1.1.1"/>
    </reaction>
</comment>
<keyword evidence="8" id="KW-0862">Zinc</keyword>
<evidence type="ECO:0000256" key="4">
    <source>
        <dbReference type="ARBA" id="ARBA00011738"/>
    </source>
</evidence>
<comment type="similarity">
    <text evidence="3">Belongs to the zinc-containing alcohol dehydrogenase family.</text>
</comment>
<dbReference type="InterPro" id="IPR011032">
    <property type="entry name" value="GroES-like_sf"/>
</dbReference>
<dbReference type="PANTHER" id="PTHR43880">
    <property type="entry name" value="ALCOHOL DEHYDROGENASE"/>
    <property type="match status" value="1"/>
</dbReference>
<protein>
    <recommendedName>
        <fullName evidence="5">alcohol dehydrogenase</fullName>
        <ecNumber evidence="5">1.1.1.1</ecNumber>
    </recommendedName>
</protein>
<dbReference type="InterPro" id="IPR002328">
    <property type="entry name" value="ADH_Zn_CS"/>
</dbReference>
<dbReference type="PROSITE" id="PS00059">
    <property type="entry name" value="ADH_ZINC"/>
    <property type="match status" value="1"/>
</dbReference>
<keyword evidence="6" id="KW-0963">Cytoplasm</keyword>
<feature type="domain" description="Alcohol dehydrogenase-like N-terminal" evidence="14">
    <location>
        <begin position="60"/>
        <end position="115"/>
    </location>
</feature>
<dbReference type="EC" id="1.1.1.1" evidence="5"/>
<feature type="compositionally biased region" description="Basic and acidic residues" evidence="13">
    <location>
        <begin position="134"/>
        <end position="162"/>
    </location>
</feature>
<keyword evidence="10" id="KW-0520">NAD</keyword>
<evidence type="ECO:0000256" key="5">
    <source>
        <dbReference type="ARBA" id="ARBA00013190"/>
    </source>
</evidence>
<dbReference type="STRING" id="3983.A0A2C9WC78"/>
<gene>
    <name evidence="15" type="ORF">MANES_02G090400</name>
</gene>
<evidence type="ECO:0000256" key="7">
    <source>
        <dbReference type="ARBA" id="ARBA00022723"/>
    </source>
</evidence>
<organism evidence="15">
    <name type="scientific">Manihot esculenta</name>
    <name type="common">Cassava</name>
    <name type="synonym">Jatropha manihot</name>
    <dbReference type="NCBI Taxonomy" id="3983"/>
    <lineage>
        <taxon>Eukaryota</taxon>
        <taxon>Viridiplantae</taxon>
        <taxon>Streptophyta</taxon>
        <taxon>Embryophyta</taxon>
        <taxon>Tracheophyta</taxon>
        <taxon>Spermatophyta</taxon>
        <taxon>Magnoliopsida</taxon>
        <taxon>eudicotyledons</taxon>
        <taxon>Gunneridae</taxon>
        <taxon>Pentapetalae</taxon>
        <taxon>rosids</taxon>
        <taxon>fabids</taxon>
        <taxon>Malpighiales</taxon>
        <taxon>Euphorbiaceae</taxon>
        <taxon>Crotonoideae</taxon>
        <taxon>Manihoteae</taxon>
        <taxon>Manihot</taxon>
    </lineage>
</organism>
<evidence type="ECO:0000256" key="11">
    <source>
        <dbReference type="ARBA" id="ARBA00049164"/>
    </source>
</evidence>
<dbReference type="AlphaFoldDB" id="A0A2C9WC78"/>
<evidence type="ECO:0000256" key="1">
    <source>
        <dbReference type="ARBA" id="ARBA00001947"/>
    </source>
</evidence>
<dbReference type="EMBL" id="CM004388">
    <property type="protein sequence ID" value="OAY57352.1"/>
    <property type="molecule type" value="Genomic_DNA"/>
</dbReference>
<comment type="cofactor">
    <cofactor evidence="1">
        <name>Zn(2+)</name>
        <dbReference type="ChEBI" id="CHEBI:29105"/>
    </cofactor>
</comment>
<evidence type="ECO:0000256" key="13">
    <source>
        <dbReference type="SAM" id="MobiDB-lite"/>
    </source>
</evidence>
<comment type="subunit">
    <text evidence="4">Homodimer.</text>
</comment>
<dbReference type="SUPFAM" id="SSF50129">
    <property type="entry name" value="GroES-like"/>
    <property type="match status" value="1"/>
</dbReference>
<evidence type="ECO:0000256" key="6">
    <source>
        <dbReference type="ARBA" id="ARBA00022490"/>
    </source>
</evidence>
<name>A0A2C9WC78_MANES</name>
<comment type="catalytic activity">
    <reaction evidence="11">
        <text>a secondary alcohol + NAD(+) = a ketone + NADH + H(+)</text>
        <dbReference type="Rhea" id="RHEA:10740"/>
        <dbReference type="ChEBI" id="CHEBI:15378"/>
        <dbReference type="ChEBI" id="CHEBI:17087"/>
        <dbReference type="ChEBI" id="CHEBI:35681"/>
        <dbReference type="ChEBI" id="CHEBI:57540"/>
        <dbReference type="ChEBI" id="CHEBI:57945"/>
        <dbReference type="EC" id="1.1.1.1"/>
    </reaction>
</comment>
<reference evidence="15" key="1">
    <citation type="submission" date="2016-02" db="EMBL/GenBank/DDBJ databases">
        <title>WGS assembly of Manihot esculenta.</title>
        <authorList>
            <person name="Bredeson J.V."/>
            <person name="Prochnik S.E."/>
            <person name="Lyons J.B."/>
            <person name="Schmutz J."/>
            <person name="Grimwood J."/>
            <person name="Vrebalov J."/>
            <person name="Bart R.S."/>
            <person name="Amuge T."/>
            <person name="Ferguson M.E."/>
            <person name="Green R."/>
            <person name="Putnam N."/>
            <person name="Stites J."/>
            <person name="Rounsley S."/>
            <person name="Rokhsar D.S."/>
        </authorList>
    </citation>
    <scope>NUCLEOTIDE SEQUENCE [LARGE SCALE GENOMIC DNA]</scope>
    <source>
        <tissue evidence="15">Leaf</tissue>
    </source>
</reference>
<evidence type="ECO:0000259" key="14">
    <source>
        <dbReference type="Pfam" id="PF08240"/>
    </source>
</evidence>
<dbReference type="GO" id="GO:0004022">
    <property type="term" value="F:alcohol dehydrogenase (NAD+) activity"/>
    <property type="evidence" value="ECO:0007669"/>
    <property type="project" value="UniProtKB-EC"/>
</dbReference>
<keyword evidence="9" id="KW-0560">Oxidoreductase</keyword>
<evidence type="ECO:0000256" key="2">
    <source>
        <dbReference type="ARBA" id="ARBA00004496"/>
    </source>
</evidence>
<evidence type="ECO:0000256" key="3">
    <source>
        <dbReference type="ARBA" id="ARBA00008072"/>
    </source>
</evidence>
<comment type="subcellular location">
    <subcellularLocation>
        <location evidence="2">Cytoplasm</location>
    </subcellularLocation>
</comment>
<accession>A0A2C9WC78</accession>
<dbReference type="Pfam" id="PF08240">
    <property type="entry name" value="ADH_N"/>
    <property type="match status" value="1"/>
</dbReference>
<dbReference type="GO" id="GO:0005737">
    <property type="term" value="C:cytoplasm"/>
    <property type="evidence" value="ECO:0007669"/>
    <property type="project" value="UniProtKB-SubCell"/>
</dbReference>
<keyword evidence="7" id="KW-0479">Metal-binding</keyword>
<feature type="region of interest" description="Disordered" evidence="13">
    <location>
        <begin position="134"/>
        <end position="172"/>
    </location>
</feature>
<dbReference type="Gene3D" id="3.90.180.10">
    <property type="entry name" value="Medium-chain alcohol dehydrogenases, catalytic domain"/>
    <property type="match status" value="1"/>
</dbReference>
<proteinExistence type="inferred from homology"/>
<dbReference type="InterPro" id="IPR013154">
    <property type="entry name" value="ADH-like_N"/>
</dbReference>
<dbReference type="GO" id="GO:0008270">
    <property type="term" value="F:zinc ion binding"/>
    <property type="evidence" value="ECO:0007669"/>
    <property type="project" value="InterPro"/>
</dbReference>
<evidence type="ECO:0000256" key="8">
    <source>
        <dbReference type="ARBA" id="ARBA00022833"/>
    </source>
</evidence>
<evidence type="ECO:0000256" key="12">
    <source>
        <dbReference type="ARBA" id="ARBA00049243"/>
    </source>
</evidence>
<dbReference type="PANTHER" id="PTHR43880:SF40">
    <property type="entry name" value="ALCOHOL DEHYDROGENASE 2"/>
    <property type="match status" value="1"/>
</dbReference>
<evidence type="ECO:0000256" key="9">
    <source>
        <dbReference type="ARBA" id="ARBA00023002"/>
    </source>
</evidence>
<evidence type="ECO:0000256" key="10">
    <source>
        <dbReference type="ARBA" id="ARBA00023027"/>
    </source>
</evidence>
<sequence>MEKIEENNEEKISTIALSNGSNSTTGNSNPAFPTSSCRFLSFTNFFPSNLIQFPKNRTTRGIERIFGHEAGGIVESVGEGVTELEPDDHVLPIFTGECKECAQCKSKQSNMCELLKVNIDRGVMIEDGKSRFSIEKEEEEGDRKREEKEKEEEERRSGRRREEEEEEEQGERMGILVFLTKINGDLTENLTGGTNCIVFKNYSD</sequence>
<evidence type="ECO:0000313" key="15">
    <source>
        <dbReference type="EMBL" id="OAY57352.1"/>
    </source>
</evidence>